<keyword evidence="3" id="KW-1185">Reference proteome</keyword>
<sequence>MWQSNRKRTNLLVVCSHSHSPPSCPLFSVLQFSSSSRVYLDFAVTGYICSRKPAFRDRTRFVLPLILSSPLLSSPLLLFSLLYSLLINCSSCVTHLFQPHK</sequence>
<evidence type="ECO:0000313" key="2">
    <source>
        <dbReference type="EMBL" id="PON22727.1"/>
    </source>
</evidence>
<dbReference type="RefSeq" id="XP_024404930.1">
    <property type="nucleotide sequence ID" value="XM_024550322.1"/>
</dbReference>
<gene>
    <name evidence="2" type="ORF">TGAM01_v208413</name>
</gene>
<dbReference type="Proteomes" id="UP000054821">
    <property type="component" value="Unassembled WGS sequence"/>
</dbReference>
<reference evidence="2 3" key="1">
    <citation type="journal article" date="2016" name="Genome Announc.">
        <title>Draft Whole-Genome Sequence of Trichoderma gamsii T6085, a Promising Biocontrol Agent of Fusarium Head Blight on Wheat.</title>
        <authorList>
            <person name="Baroncelli R."/>
            <person name="Zapparata A."/>
            <person name="Piaggeschi G."/>
            <person name="Sarrocco S."/>
            <person name="Vannacci G."/>
        </authorList>
    </citation>
    <scope>NUCLEOTIDE SEQUENCE [LARGE SCALE GENOMIC DNA]</scope>
    <source>
        <strain evidence="2 3">T6085</strain>
    </source>
</reference>
<comment type="caution">
    <text evidence="2">The sequence shown here is derived from an EMBL/GenBank/DDBJ whole genome shotgun (WGS) entry which is preliminary data.</text>
</comment>
<dbReference type="AlphaFoldDB" id="A0A2P4ZEL7"/>
<feature type="transmembrane region" description="Helical" evidence="1">
    <location>
        <begin position="61"/>
        <end position="86"/>
    </location>
</feature>
<accession>A0A2P4ZEL7</accession>
<proteinExistence type="predicted"/>
<name>A0A2P4ZEL7_9HYPO</name>
<protein>
    <submittedName>
        <fullName evidence="2">Uncharacterized protein</fullName>
    </submittedName>
</protein>
<dbReference type="GeneID" id="36347771"/>
<dbReference type="EMBL" id="JPDN02000035">
    <property type="protein sequence ID" value="PON22727.1"/>
    <property type="molecule type" value="Genomic_DNA"/>
</dbReference>
<keyword evidence="1" id="KW-1133">Transmembrane helix</keyword>
<evidence type="ECO:0000313" key="3">
    <source>
        <dbReference type="Proteomes" id="UP000054821"/>
    </source>
</evidence>
<evidence type="ECO:0000256" key="1">
    <source>
        <dbReference type="SAM" id="Phobius"/>
    </source>
</evidence>
<organism evidence="2 3">
    <name type="scientific">Trichoderma gamsii</name>
    <dbReference type="NCBI Taxonomy" id="398673"/>
    <lineage>
        <taxon>Eukaryota</taxon>
        <taxon>Fungi</taxon>
        <taxon>Dikarya</taxon>
        <taxon>Ascomycota</taxon>
        <taxon>Pezizomycotina</taxon>
        <taxon>Sordariomycetes</taxon>
        <taxon>Hypocreomycetidae</taxon>
        <taxon>Hypocreales</taxon>
        <taxon>Hypocreaceae</taxon>
        <taxon>Trichoderma</taxon>
    </lineage>
</organism>
<keyword evidence="1" id="KW-0472">Membrane</keyword>
<keyword evidence="1" id="KW-0812">Transmembrane</keyword>